<comment type="caution">
    <text evidence="2">The sequence shown here is derived from an EMBL/GenBank/DDBJ whole genome shotgun (WGS) entry which is preliminary data.</text>
</comment>
<evidence type="ECO:0000313" key="2">
    <source>
        <dbReference type="EMBL" id="NID14537.1"/>
    </source>
</evidence>
<protein>
    <recommendedName>
        <fullName evidence="4">Alpha-tubulin suppressor-like RCC1 family protein</fullName>
    </recommendedName>
</protein>
<evidence type="ECO:0000313" key="3">
    <source>
        <dbReference type="Proteomes" id="UP000518878"/>
    </source>
</evidence>
<dbReference type="InterPro" id="IPR009091">
    <property type="entry name" value="RCC1/BLIP-II"/>
</dbReference>
<keyword evidence="3" id="KW-1185">Reference proteome</keyword>
<dbReference type="Proteomes" id="UP000518878">
    <property type="component" value="Unassembled WGS sequence"/>
</dbReference>
<feature type="region of interest" description="Disordered" evidence="1">
    <location>
        <begin position="1"/>
        <end position="20"/>
    </location>
</feature>
<organism evidence="2 3">
    <name type="scientific">Luteibacter yeojuensis</name>
    <dbReference type="NCBI Taxonomy" id="345309"/>
    <lineage>
        <taxon>Bacteria</taxon>
        <taxon>Pseudomonadati</taxon>
        <taxon>Pseudomonadota</taxon>
        <taxon>Gammaproteobacteria</taxon>
        <taxon>Lysobacterales</taxon>
        <taxon>Rhodanobacteraceae</taxon>
        <taxon>Luteibacter</taxon>
    </lineage>
</organism>
<dbReference type="RefSeq" id="WP_166698247.1">
    <property type="nucleotide sequence ID" value="NZ_JAAQTL010000001.1"/>
</dbReference>
<proteinExistence type="predicted"/>
<dbReference type="AlphaFoldDB" id="A0A7X5TPJ4"/>
<sequence>MDESSIGINEGEEETPGTTAPWTFVDKYQDVPAEESTNSYIKQFGRFAVYDDDHGPVDRQWGSTGRAYAFSKGKDHFAAGGSATHGANVPAPIPNYLRRNPAQRIFSTSNTFAVLVPVGNSNRLILWGPGFIPANNRYPLRGIRSVYANGTCFAFIYEAPLPSGARAGQRIGATGADANGGLIPDAVHLKLADDPPVSIRATAAAFAVLTESGKVHTWGNAAFGGTMSTSATSALAGERVRKLFANYHAFCAIRDSDGAPVAWGNAANGGDIPADVLNNITSDGGAETVVAANTAFCCITAGRRKAFAWGLAAQGGSMTTEAVKQMAVTGNIAACRAGSWAFCMINTRGQVGAWGNTAHGGTTTVANIGNSTEPVTGIQSADATPADEVVQEFVDDVSSSSEPVAAAAGPIGWSYAGPDWKAYIYAVDSGFCLITTYPDDLIRSVSSWGAANTVISDPAKQVMLASYFEAVKTSNRAYLAIVRQGDAGGCPVAWGEATANGGAVPADIEERLQGPIVDARANTVAVPLNAVANTSGFTVWTASGQMATWGGGTGMAFIDT</sequence>
<name>A0A7X5TPJ4_9GAMM</name>
<dbReference type="EMBL" id="JAAQTL010000001">
    <property type="protein sequence ID" value="NID14537.1"/>
    <property type="molecule type" value="Genomic_DNA"/>
</dbReference>
<evidence type="ECO:0000256" key="1">
    <source>
        <dbReference type="SAM" id="MobiDB-lite"/>
    </source>
</evidence>
<accession>A0A7X5TPJ4</accession>
<gene>
    <name evidence="2" type="ORF">HBF32_03545</name>
</gene>
<evidence type="ECO:0008006" key="4">
    <source>
        <dbReference type="Google" id="ProtNLM"/>
    </source>
</evidence>
<dbReference type="SUPFAM" id="SSF50985">
    <property type="entry name" value="RCC1/BLIP-II"/>
    <property type="match status" value="1"/>
</dbReference>
<dbReference type="Gene3D" id="2.130.10.30">
    <property type="entry name" value="Regulator of chromosome condensation 1/beta-lactamase-inhibitor protein II"/>
    <property type="match status" value="1"/>
</dbReference>
<reference evidence="2 3" key="1">
    <citation type="journal article" date="2006" name="Int. J. Syst. Evol. Microbiol.">
        <title>Dyella yeojuensis sp. nov., isolated from greenhouse soil in Korea.</title>
        <authorList>
            <person name="Kim B.Y."/>
            <person name="Weon H.Y."/>
            <person name="Lee K.H."/>
            <person name="Seok S.J."/>
            <person name="Kwon S.W."/>
            <person name="Go S.J."/>
            <person name="Stackebrandt E."/>
        </authorList>
    </citation>
    <scope>NUCLEOTIDE SEQUENCE [LARGE SCALE GENOMIC DNA]</scope>
    <source>
        <strain evidence="2 3">DSM 17673</strain>
    </source>
</reference>